<organism evidence="1 2">
    <name type="scientific">Butyricimonas hominis</name>
    <dbReference type="NCBI Taxonomy" id="2763032"/>
    <lineage>
        <taxon>Bacteria</taxon>
        <taxon>Pseudomonadati</taxon>
        <taxon>Bacteroidota</taxon>
        <taxon>Bacteroidia</taxon>
        <taxon>Bacteroidales</taxon>
        <taxon>Odoribacteraceae</taxon>
        <taxon>Butyricimonas</taxon>
    </lineage>
</organism>
<name>A0ABR7CVA7_9BACT</name>
<keyword evidence="2" id="KW-1185">Reference proteome</keyword>
<evidence type="ECO:0000313" key="2">
    <source>
        <dbReference type="Proteomes" id="UP000646484"/>
    </source>
</evidence>
<proteinExistence type="predicted"/>
<dbReference type="Proteomes" id="UP000646484">
    <property type="component" value="Unassembled WGS sequence"/>
</dbReference>
<gene>
    <name evidence="1" type="ORF">H8S64_00665</name>
</gene>
<sequence length="199" mass="22328">MDGVTYYLYGGTIRKCKSKRGPKKSRTEGEEKSSSQFTEVRKMWRIYRRATGGLPIWRTWARATGISKSDSAFHSVNGGCLRPGKGVWAFPTFRFSMGTLEAPVITDVARDGWSVTLRWENDADRPKASASDQVYLGYFYNTQPRSPQMITCHNAHRGDGEVTMEIPAAGQPDGTPLHLYLFFGNENPDRFSPSEYAGI</sequence>
<evidence type="ECO:0008006" key="3">
    <source>
        <dbReference type="Google" id="ProtNLM"/>
    </source>
</evidence>
<reference evidence="1 2" key="1">
    <citation type="submission" date="2020-08" db="EMBL/GenBank/DDBJ databases">
        <title>Genome public.</title>
        <authorList>
            <person name="Liu C."/>
            <person name="Sun Q."/>
        </authorList>
    </citation>
    <scope>NUCLEOTIDE SEQUENCE [LARGE SCALE GENOMIC DNA]</scope>
    <source>
        <strain evidence="1 2">NSJ-56</strain>
    </source>
</reference>
<evidence type="ECO:0000313" key="1">
    <source>
        <dbReference type="EMBL" id="MBC5619603.1"/>
    </source>
</evidence>
<accession>A0ABR7CVA7</accession>
<protein>
    <recommendedName>
        <fullName evidence="3">DUF2961 domain-containing protein</fullName>
    </recommendedName>
</protein>
<dbReference type="EMBL" id="JACOOH010000001">
    <property type="protein sequence ID" value="MBC5619603.1"/>
    <property type="molecule type" value="Genomic_DNA"/>
</dbReference>
<comment type="caution">
    <text evidence="1">The sequence shown here is derived from an EMBL/GenBank/DDBJ whole genome shotgun (WGS) entry which is preliminary data.</text>
</comment>